<protein>
    <submittedName>
        <fullName evidence="2">Uncharacterized protein</fullName>
    </submittedName>
</protein>
<feature type="region of interest" description="Disordered" evidence="1">
    <location>
        <begin position="1"/>
        <end position="29"/>
    </location>
</feature>
<organism evidence="2 3">
    <name type="scientific">Amniculicola lignicola CBS 123094</name>
    <dbReference type="NCBI Taxonomy" id="1392246"/>
    <lineage>
        <taxon>Eukaryota</taxon>
        <taxon>Fungi</taxon>
        <taxon>Dikarya</taxon>
        <taxon>Ascomycota</taxon>
        <taxon>Pezizomycotina</taxon>
        <taxon>Dothideomycetes</taxon>
        <taxon>Pleosporomycetidae</taxon>
        <taxon>Pleosporales</taxon>
        <taxon>Amniculicolaceae</taxon>
        <taxon>Amniculicola</taxon>
    </lineage>
</organism>
<dbReference type="OrthoDB" id="3795810at2759"/>
<keyword evidence="3" id="KW-1185">Reference proteome</keyword>
<name>A0A6A5WYB6_9PLEO</name>
<evidence type="ECO:0000256" key="1">
    <source>
        <dbReference type="SAM" id="MobiDB-lite"/>
    </source>
</evidence>
<evidence type="ECO:0000313" key="2">
    <source>
        <dbReference type="EMBL" id="KAF2006607.1"/>
    </source>
</evidence>
<evidence type="ECO:0000313" key="3">
    <source>
        <dbReference type="Proteomes" id="UP000799779"/>
    </source>
</evidence>
<proteinExistence type="predicted"/>
<dbReference type="AlphaFoldDB" id="A0A6A5WYB6"/>
<sequence>MVSYDPYTAQKTAQSPSMAPKTPESALEKEQAQIASYEEGWDSWDGPIWPVGTVQCDLQEPTLTLKPLNTFEHMAEEFERQKASLTSYEEGWDSWDGPIWPQGTVQCDLLSTEEPELILKPLNTTEHLTEEFEREKAAITSYEEGWDSWDGPVWPIGTVQCDLQEEVVVQKKKE</sequence>
<dbReference type="Proteomes" id="UP000799779">
    <property type="component" value="Unassembled WGS sequence"/>
</dbReference>
<accession>A0A6A5WYB6</accession>
<gene>
    <name evidence="2" type="ORF">P154DRAFT_559129</name>
</gene>
<dbReference type="EMBL" id="ML977559">
    <property type="protein sequence ID" value="KAF2006607.1"/>
    <property type="molecule type" value="Genomic_DNA"/>
</dbReference>
<reference evidence="2" key="1">
    <citation type="journal article" date="2020" name="Stud. Mycol.">
        <title>101 Dothideomycetes genomes: a test case for predicting lifestyles and emergence of pathogens.</title>
        <authorList>
            <person name="Haridas S."/>
            <person name="Albert R."/>
            <person name="Binder M."/>
            <person name="Bloem J."/>
            <person name="Labutti K."/>
            <person name="Salamov A."/>
            <person name="Andreopoulos B."/>
            <person name="Baker S."/>
            <person name="Barry K."/>
            <person name="Bills G."/>
            <person name="Bluhm B."/>
            <person name="Cannon C."/>
            <person name="Castanera R."/>
            <person name="Culley D."/>
            <person name="Daum C."/>
            <person name="Ezra D."/>
            <person name="Gonzalez J."/>
            <person name="Henrissat B."/>
            <person name="Kuo A."/>
            <person name="Liang C."/>
            <person name="Lipzen A."/>
            <person name="Lutzoni F."/>
            <person name="Magnuson J."/>
            <person name="Mondo S."/>
            <person name="Nolan M."/>
            <person name="Ohm R."/>
            <person name="Pangilinan J."/>
            <person name="Park H.-J."/>
            <person name="Ramirez L."/>
            <person name="Alfaro M."/>
            <person name="Sun H."/>
            <person name="Tritt A."/>
            <person name="Yoshinaga Y."/>
            <person name="Zwiers L.-H."/>
            <person name="Turgeon B."/>
            <person name="Goodwin S."/>
            <person name="Spatafora J."/>
            <person name="Crous P."/>
            <person name="Grigoriev I."/>
        </authorList>
    </citation>
    <scope>NUCLEOTIDE SEQUENCE</scope>
    <source>
        <strain evidence="2">CBS 123094</strain>
    </source>
</reference>